<reference evidence="11 12" key="1">
    <citation type="submission" date="2015-01" db="EMBL/GenBank/DDBJ databases">
        <title>The Genome Sequence of Exophiala sideris CBS121828.</title>
        <authorList>
            <consortium name="The Broad Institute Genomics Platform"/>
            <person name="Cuomo C."/>
            <person name="de Hoog S."/>
            <person name="Gorbushina A."/>
            <person name="Stielow B."/>
            <person name="Teixiera M."/>
            <person name="Abouelleil A."/>
            <person name="Chapman S.B."/>
            <person name="Priest M."/>
            <person name="Young S.K."/>
            <person name="Wortman J."/>
            <person name="Nusbaum C."/>
            <person name="Birren B."/>
        </authorList>
    </citation>
    <scope>NUCLEOTIDE SEQUENCE [LARGE SCALE GENOMIC DNA]</scope>
    <source>
        <strain evidence="11 12">CBS 121828</strain>
    </source>
</reference>
<dbReference type="FunFam" id="1.20.58.70:FF:000007">
    <property type="entry name" value="ER-golgi SNARE complex subunit"/>
    <property type="match status" value="1"/>
</dbReference>
<feature type="domain" description="T-SNARE coiled-coil homology" evidence="10">
    <location>
        <begin position="252"/>
        <end position="314"/>
    </location>
</feature>
<dbReference type="GO" id="GO:0006906">
    <property type="term" value="P:vesicle fusion"/>
    <property type="evidence" value="ECO:0007669"/>
    <property type="project" value="TreeGrafter"/>
</dbReference>
<name>A0A0D1Z0Z4_9EURO</name>
<keyword evidence="5 9" id="KW-1133">Transmembrane helix</keyword>
<dbReference type="InterPro" id="IPR021538">
    <property type="entry name" value="Syntaxin-5_N"/>
</dbReference>
<keyword evidence="6" id="KW-0175">Coiled coil</keyword>
<evidence type="ECO:0000256" key="2">
    <source>
        <dbReference type="ARBA" id="ARBA00009063"/>
    </source>
</evidence>
<gene>
    <name evidence="11" type="ORF">PV11_08074</name>
</gene>
<keyword evidence="4 9" id="KW-0812">Transmembrane</keyword>
<dbReference type="GO" id="GO:0031201">
    <property type="term" value="C:SNARE complex"/>
    <property type="evidence" value="ECO:0007669"/>
    <property type="project" value="TreeGrafter"/>
</dbReference>
<sequence>MVSTSIQDRTNEFRTILAQAQKRQSATKGGPQRQSLLTEAQKKETNGAANGPSRSARSEFARNAAQIGRGITATMGKLERLAQLAKRKAIFDDRPVEISELTYVIKQDLAGLNSQISTLQQLTQTQHPTASQPRSADQEGQHNKNVVLMLQNKVTDVAANFKDVLEVRTKSIQASRSRTENFVSSVSARSQPHLDDARSESPLYQNSGRQKTPQASTSDLLTLEPSNTSTLMRNGTHSDQQLLLMEEAQPANTYIQERGQAIETIERTINELGGIFGQLASMVSEQGEMLQRIDANTEDVVDNVQGAQRELLKYWNRVQGNRWLVAQMFGVLMIFFLLWVLISG</sequence>
<dbReference type="InterPro" id="IPR000727">
    <property type="entry name" value="T_SNARE_dom"/>
</dbReference>
<feature type="compositionally biased region" description="Polar residues" evidence="8">
    <location>
        <begin position="176"/>
        <end position="190"/>
    </location>
</feature>
<evidence type="ECO:0000256" key="1">
    <source>
        <dbReference type="ARBA" id="ARBA00004211"/>
    </source>
</evidence>
<evidence type="ECO:0000256" key="7">
    <source>
        <dbReference type="ARBA" id="ARBA00023136"/>
    </source>
</evidence>
<evidence type="ECO:0000313" key="11">
    <source>
        <dbReference type="EMBL" id="KIV80583.1"/>
    </source>
</evidence>
<dbReference type="Pfam" id="PF11416">
    <property type="entry name" value="Syntaxin-5_N"/>
    <property type="match status" value="1"/>
</dbReference>
<dbReference type="PANTHER" id="PTHR19957:SF3">
    <property type="entry name" value="SYNTAXIN-5"/>
    <property type="match status" value="1"/>
</dbReference>
<keyword evidence="3" id="KW-0813">Transport</keyword>
<accession>A0A0D1Z0Z4</accession>
<dbReference type="SMART" id="SM00397">
    <property type="entry name" value="t_SNARE"/>
    <property type="match status" value="1"/>
</dbReference>
<dbReference type="PANTHER" id="PTHR19957">
    <property type="entry name" value="SYNTAXIN"/>
    <property type="match status" value="1"/>
</dbReference>
<dbReference type="InterPro" id="IPR045242">
    <property type="entry name" value="Syntaxin"/>
</dbReference>
<dbReference type="EMBL" id="KN846953">
    <property type="protein sequence ID" value="KIV80583.1"/>
    <property type="molecule type" value="Genomic_DNA"/>
</dbReference>
<dbReference type="STRING" id="1016849.A0A0D1Z0Z4"/>
<feature type="compositionally biased region" description="Polar residues" evidence="8">
    <location>
        <begin position="202"/>
        <end position="234"/>
    </location>
</feature>
<feature type="region of interest" description="Disordered" evidence="8">
    <location>
        <begin position="176"/>
        <end position="234"/>
    </location>
</feature>
<evidence type="ECO:0000313" key="12">
    <source>
        <dbReference type="Proteomes" id="UP000053599"/>
    </source>
</evidence>
<proteinExistence type="inferred from homology"/>
<evidence type="ECO:0000256" key="6">
    <source>
        <dbReference type="ARBA" id="ARBA00023054"/>
    </source>
</evidence>
<dbReference type="CDD" id="cd15844">
    <property type="entry name" value="SNARE_syntaxin5"/>
    <property type="match status" value="1"/>
</dbReference>
<dbReference type="InterPro" id="IPR010989">
    <property type="entry name" value="SNARE"/>
</dbReference>
<feature type="transmembrane region" description="Helical" evidence="9">
    <location>
        <begin position="323"/>
        <end position="342"/>
    </location>
</feature>
<evidence type="ECO:0000259" key="10">
    <source>
        <dbReference type="PROSITE" id="PS50192"/>
    </source>
</evidence>
<dbReference type="GO" id="GO:0005484">
    <property type="term" value="F:SNAP receptor activity"/>
    <property type="evidence" value="ECO:0007669"/>
    <property type="project" value="TreeGrafter"/>
</dbReference>
<dbReference type="GO" id="GO:0000139">
    <property type="term" value="C:Golgi membrane"/>
    <property type="evidence" value="ECO:0007669"/>
    <property type="project" value="TreeGrafter"/>
</dbReference>
<dbReference type="SUPFAM" id="SSF47661">
    <property type="entry name" value="t-snare proteins"/>
    <property type="match status" value="1"/>
</dbReference>
<dbReference type="GO" id="GO:0006888">
    <property type="term" value="P:endoplasmic reticulum to Golgi vesicle-mediated transport"/>
    <property type="evidence" value="ECO:0007669"/>
    <property type="project" value="TreeGrafter"/>
</dbReference>
<evidence type="ECO:0000256" key="4">
    <source>
        <dbReference type="ARBA" id="ARBA00022692"/>
    </source>
</evidence>
<evidence type="ECO:0000256" key="3">
    <source>
        <dbReference type="ARBA" id="ARBA00022448"/>
    </source>
</evidence>
<dbReference type="GO" id="GO:0000149">
    <property type="term" value="F:SNARE binding"/>
    <property type="evidence" value="ECO:0007669"/>
    <property type="project" value="TreeGrafter"/>
</dbReference>
<dbReference type="HOGENOM" id="CLU_044998_0_1_1"/>
<evidence type="ECO:0000256" key="5">
    <source>
        <dbReference type="ARBA" id="ARBA00022989"/>
    </source>
</evidence>
<organism evidence="11 12">
    <name type="scientific">Exophiala sideris</name>
    <dbReference type="NCBI Taxonomy" id="1016849"/>
    <lineage>
        <taxon>Eukaryota</taxon>
        <taxon>Fungi</taxon>
        <taxon>Dikarya</taxon>
        <taxon>Ascomycota</taxon>
        <taxon>Pezizomycotina</taxon>
        <taxon>Eurotiomycetes</taxon>
        <taxon>Chaetothyriomycetidae</taxon>
        <taxon>Chaetothyriales</taxon>
        <taxon>Herpotrichiellaceae</taxon>
        <taxon>Exophiala</taxon>
    </lineage>
</organism>
<evidence type="ECO:0000256" key="8">
    <source>
        <dbReference type="SAM" id="MobiDB-lite"/>
    </source>
</evidence>
<dbReference type="OrthoDB" id="421009at2759"/>
<dbReference type="Pfam" id="PF05739">
    <property type="entry name" value="SNARE"/>
    <property type="match status" value="1"/>
</dbReference>
<comment type="similarity">
    <text evidence="2">Belongs to the syntaxin family.</text>
</comment>
<evidence type="ECO:0000256" key="9">
    <source>
        <dbReference type="SAM" id="Phobius"/>
    </source>
</evidence>
<dbReference type="AlphaFoldDB" id="A0A0D1Z0Z4"/>
<protein>
    <recommendedName>
        <fullName evidence="10">t-SNARE coiled-coil homology domain-containing protein</fullName>
    </recommendedName>
</protein>
<dbReference type="Gene3D" id="1.20.58.70">
    <property type="match status" value="1"/>
</dbReference>
<keyword evidence="7 9" id="KW-0472">Membrane</keyword>
<feature type="region of interest" description="Disordered" evidence="8">
    <location>
        <begin position="122"/>
        <end position="141"/>
    </location>
</feature>
<dbReference type="PROSITE" id="PS50192">
    <property type="entry name" value="T_SNARE"/>
    <property type="match status" value="1"/>
</dbReference>
<dbReference type="Proteomes" id="UP000053599">
    <property type="component" value="Unassembled WGS sequence"/>
</dbReference>
<comment type="subcellular location">
    <subcellularLocation>
        <location evidence="1">Membrane</location>
        <topology evidence="1">Single-pass type IV membrane protein</topology>
    </subcellularLocation>
</comment>
<dbReference type="GO" id="GO:0048278">
    <property type="term" value="P:vesicle docking"/>
    <property type="evidence" value="ECO:0007669"/>
    <property type="project" value="TreeGrafter"/>
</dbReference>
<dbReference type="GO" id="GO:0006886">
    <property type="term" value="P:intracellular protein transport"/>
    <property type="evidence" value="ECO:0007669"/>
    <property type="project" value="TreeGrafter"/>
</dbReference>